<gene>
    <name evidence="2" type="ORF">EDC29_10933</name>
</gene>
<name>A0A4R4A757_MARGR</name>
<evidence type="ECO:0000256" key="1">
    <source>
        <dbReference type="SAM" id="Coils"/>
    </source>
</evidence>
<feature type="coiled-coil region" evidence="1">
    <location>
        <begin position="98"/>
        <end position="125"/>
    </location>
</feature>
<protein>
    <submittedName>
        <fullName evidence="2">Uncharacterized protein</fullName>
    </submittedName>
</protein>
<dbReference type="Proteomes" id="UP000295247">
    <property type="component" value="Unassembled WGS sequence"/>
</dbReference>
<evidence type="ECO:0000313" key="3">
    <source>
        <dbReference type="Proteomes" id="UP000295247"/>
    </source>
</evidence>
<sequence>MPREPRGHLHVNRHHFPVTTTMEEHDMKPILATSAALFFTLFSLSAMTQAEMSDEKGMMQESEMSEDKGMMHEAGMPPAEEIKQDTKDLLASLKAYGADQREAAVKATKEALEAADERIDALQARLDENWDDMSEAAREKTQASMTALRERRAQVAEWYEDMESSSDSAWDEIKEGFAEAYEALGEAWHEAVESFEEE</sequence>
<comment type="caution">
    <text evidence="2">The sequence shown here is derived from an EMBL/GenBank/DDBJ whole genome shotgun (WGS) entry which is preliminary data.</text>
</comment>
<accession>A0A4R4A757</accession>
<dbReference type="SUPFAM" id="SSF58113">
    <property type="entry name" value="Apolipoprotein A-I"/>
    <property type="match status" value="1"/>
</dbReference>
<dbReference type="Gene3D" id="1.20.120.20">
    <property type="entry name" value="Apolipoprotein"/>
    <property type="match status" value="1"/>
</dbReference>
<evidence type="ECO:0000313" key="2">
    <source>
        <dbReference type="EMBL" id="TCW34673.1"/>
    </source>
</evidence>
<dbReference type="AlphaFoldDB" id="A0A4R4A757"/>
<reference evidence="2 3" key="1">
    <citation type="submission" date="2019-03" db="EMBL/GenBank/DDBJ databases">
        <title>Genomic Encyclopedia of Type Strains, Phase IV (KMG-IV): sequencing the most valuable type-strain genomes for metagenomic binning, comparative biology and taxonomic classification.</title>
        <authorList>
            <person name="Goeker M."/>
        </authorList>
    </citation>
    <scope>NUCLEOTIDE SEQUENCE [LARGE SCALE GENOMIC DNA]</scope>
    <source>
        <strain evidence="2 3">DSM 203</strain>
    </source>
</reference>
<proteinExistence type="predicted"/>
<keyword evidence="1" id="KW-0175">Coiled coil</keyword>
<organism evidence="2 3">
    <name type="scientific">Marichromatium gracile</name>
    <name type="common">Chromatium gracile</name>
    <dbReference type="NCBI Taxonomy" id="1048"/>
    <lineage>
        <taxon>Bacteria</taxon>
        <taxon>Pseudomonadati</taxon>
        <taxon>Pseudomonadota</taxon>
        <taxon>Gammaproteobacteria</taxon>
        <taxon>Chromatiales</taxon>
        <taxon>Chromatiaceae</taxon>
        <taxon>Marichromatium</taxon>
    </lineage>
</organism>
<dbReference type="EMBL" id="SMDC01000009">
    <property type="protein sequence ID" value="TCW34673.1"/>
    <property type="molecule type" value="Genomic_DNA"/>
</dbReference>